<feature type="region of interest" description="Disordered" evidence="1">
    <location>
        <begin position="1"/>
        <end position="23"/>
    </location>
</feature>
<evidence type="ECO:0008006" key="6">
    <source>
        <dbReference type="Google" id="ProtNLM"/>
    </source>
</evidence>
<dbReference type="InterPro" id="IPR021447">
    <property type="entry name" value="DUF3097_C"/>
</dbReference>
<feature type="domain" description="DUF3097" evidence="2">
    <location>
        <begin position="115"/>
        <end position="280"/>
    </location>
</feature>
<feature type="compositionally biased region" description="Low complexity" evidence="1">
    <location>
        <begin position="85"/>
        <end position="99"/>
    </location>
</feature>
<evidence type="ECO:0000259" key="2">
    <source>
        <dbReference type="Pfam" id="PF11296"/>
    </source>
</evidence>
<gene>
    <name evidence="4" type="ORF">SAMN02910418_00268</name>
</gene>
<dbReference type="Pfam" id="PF11296">
    <property type="entry name" value="DUF3097_C"/>
    <property type="match status" value="1"/>
</dbReference>
<protein>
    <recommendedName>
        <fullName evidence="6">DUF3097 domain-containing protein</fullName>
    </recommendedName>
</protein>
<dbReference type="RefSeq" id="WP_092561245.1">
    <property type="nucleotide sequence ID" value="NZ_FNQV01000002.1"/>
</dbReference>
<evidence type="ECO:0000313" key="4">
    <source>
        <dbReference type="EMBL" id="SDZ81577.1"/>
    </source>
</evidence>
<reference evidence="5" key="1">
    <citation type="submission" date="2016-10" db="EMBL/GenBank/DDBJ databases">
        <authorList>
            <person name="Varghese N."/>
            <person name="Submissions S."/>
        </authorList>
    </citation>
    <scope>NUCLEOTIDE SEQUENCE [LARGE SCALE GENOMIC DNA]</scope>
    <source>
        <strain evidence="5">KPR-1</strain>
    </source>
</reference>
<dbReference type="Pfam" id="PF22845">
    <property type="entry name" value="DUF3097_N"/>
    <property type="match status" value="1"/>
</dbReference>
<dbReference type="OrthoDB" id="3398606at2"/>
<accession>A0A1H3W3B0</accession>
<organism evidence="4 5">
    <name type="scientific">Bowdeniella nasicola</name>
    <dbReference type="NCBI Taxonomy" id="208480"/>
    <lineage>
        <taxon>Bacteria</taxon>
        <taxon>Bacillati</taxon>
        <taxon>Actinomycetota</taxon>
        <taxon>Actinomycetes</taxon>
        <taxon>Actinomycetales</taxon>
        <taxon>Actinomycetaceae</taxon>
        <taxon>Bowdeniella</taxon>
    </lineage>
</organism>
<evidence type="ECO:0000256" key="1">
    <source>
        <dbReference type="SAM" id="MobiDB-lite"/>
    </source>
</evidence>
<dbReference type="EMBL" id="FNQV01000002">
    <property type="protein sequence ID" value="SDZ81577.1"/>
    <property type="molecule type" value="Genomic_DNA"/>
</dbReference>
<evidence type="ECO:0000259" key="3">
    <source>
        <dbReference type="Pfam" id="PF22845"/>
    </source>
</evidence>
<proteinExistence type="predicted"/>
<dbReference type="InterPro" id="IPR053883">
    <property type="entry name" value="DUF3097_N"/>
</dbReference>
<dbReference type="Proteomes" id="UP000199288">
    <property type="component" value="Unassembled WGS sequence"/>
</dbReference>
<dbReference type="AlphaFoldDB" id="A0A1H3W3B0"/>
<sequence length="288" mass="31251">MDRYGTNIFDSDPHASRRPASRQHQLSLGDVLEDAETGWVGAAIRVEKSGGVHLVDLEDRHGRIRSFPLGPGFLIDGSPVIVTPPSAPAAPAAPTRTASGSRATGPRAAQVALPSRIWVEGRHDADLIQKVWGEDLAYDGVAVDLLEGVDNLAAMLRDFSPGPGRRVGVLVDHFVAGSKETRLVNDALAKLPGRDHVLVLGHPYVDVWQAIKPERVGLTSWPEIPRHIDIKVGTLQALGLPHANQADIARGWRAILARVRTYADLEPSLIGRMEELIDFVLADRYGQD</sequence>
<evidence type="ECO:0000313" key="5">
    <source>
        <dbReference type="Proteomes" id="UP000199288"/>
    </source>
</evidence>
<name>A0A1H3W3B0_9ACTO</name>
<feature type="domain" description="DUF3097" evidence="3">
    <location>
        <begin position="24"/>
        <end position="85"/>
    </location>
</feature>
<keyword evidence="5" id="KW-1185">Reference proteome</keyword>
<feature type="region of interest" description="Disordered" evidence="1">
    <location>
        <begin position="85"/>
        <end position="106"/>
    </location>
</feature>